<evidence type="ECO:0000256" key="1">
    <source>
        <dbReference type="SAM" id="SignalP"/>
    </source>
</evidence>
<evidence type="ECO:0000313" key="3">
    <source>
        <dbReference type="Proteomes" id="UP000553632"/>
    </source>
</evidence>
<feature type="signal peptide" evidence="1">
    <location>
        <begin position="1"/>
        <end position="18"/>
    </location>
</feature>
<comment type="caution">
    <text evidence="2">The sequence shown here is derived from an EMBL/GenBank/DDBJ whole genome shotgun (WGS) entry which is preliminary data.</text>
</comment>
<proteinExistence type="predicted"/>
<feature type="chain" id="PRO_5029449834" evidence="1">
    <location>
        <begin position="19"/>
        <end position="1354"/>
    </location>
</feature>
<evidence type="ECO:0000313" key="2">
    <source>
        <dbReference type="EMBL" id="KAF4723548.1"/>
    </source>
</evidence>
<accession>A0A7J6RS35</accession>
<organism evidence="2 3">
    <name type="scientific">Perkinsus olseni</name>
    <name type="common">Perkinsus atlanticus</name>
    <dbReference type="NCBI Taxonomy" id="32597"/>
    <lineage>
        <taxon>Eukaryota</taxon>
        <taxon>Sar</taxon>
        <taxon>Alveolata</taxon>
        <taxon>Perkinsozoa</taxon>
        <taxon>Perkinsea</taxon>
        <taxon>Perkinsida</taxon>
        <taxon>Perkinsidae</taxon>
        <taxon>Perkinsus</taxon>
    </lineage>
</organism>
<dbReference type="Proteomes" id="UP000553632">
    <property type="component" value="Unassembled WGS sequence"/>
</dbReference>
<keyword evidence="3" id="KW-1185">Reference proteome</keyword>
<gene>
    <name evidence="2" type="ORF">FOZ63_010674</name>
</gene>
<name>A0A7J6RS35_PEROL</name>
<protein>
    <submittedName>
        <fullName evidence="2">Uncharacterized protein</fullName>
    </submittedName>
</protein>
<reference evidence="2 3" key="1">
    <citation type="submission" date="2020-04" db="EMBL/GenBank/DDBJ databases">
        <title>Perkinsus olseni comparative genomics.</title>
        <authorList>
            <person name="Bogema D.R."/>
        </authorList>
    </citation>
    <scope>NUCLEOTIDE SEQUENCE [LARGE SCALE GENOMIC DNA]</scope>
    <source>
        <strain evidence="2 3">ATCC PRA-207</strain>
    </source>
</reference>
<dbReference type="Gene3D" id="3.40.50.150">
    <property type="entry name" value="Vaccinia Virus protein VP39"/>
    <property type="match status" value="1"/>
</dbReference>
<dbReference type="EMBL" id="JABANO010023438">
    <property type="protein sequence ID" value="KAF4723548.1"/>
    <property type="molecule type" value="Genomic_DNA"/>
</dbReference>
<dbReference type="InterPro" id="IPR029063">
    <property type="entry name" value="SAM-dependent_MTases_sf"/>
</dbReference>
<sequence>MKACTLVNILTIIVVAIAVEDGDFDDQGANEFYLRSGSPDAAGNHYQFYAELAADSTPSAPGMRGLLGLRIWDWCLLLLGHIRQLSRVFLQLLDGEPRYYRACRDNIPRLRCYDTAFVAAHEERKSTHPAAAAAAVGGWRFDSIVEVYARYAEPQTLKDNPPPAGDWWIDGVTRVLSDHRKASRKHHSRATVVLMWLIRPEELEYLAEVEEDVQVFALVPPSTKGHIVTSPLGSMRRIFVTEYPTDERDLLRFLRRIRPACRVQVLPAALVELSDILSDACYETVAEDAEAAGVVRIRAEGIRSAPSSYGIPLSSLLALPTGLWPTAAAVELIEVLMSLLSSPLAAECAQSATGAAWRCLAPIIDGAGLEIRNGEAIIGEQCSITSEWCTYQGSTVEEAADRLESQQMHLSASSLQRAEQIVCAVEGPLSLDSLRPSRRRLRENSYDDPELGEILQLLNGESSSYGSGPYDEEDVTGSDWLPTTDDGFSDAREFDEYGSAEEDDADYEGFYSDEPIETRKALKKGKWRRSEGEEILSGKPLTCGGLQRREAAAERSKKGSVETRLIALVTQEANEAASVLSGTISESGGKAAILVSSTPTITHESLETVAGDGDVSILKIKHTADWLGLLTQAWSQSRLDTLFIGFKELFNMWVTEAGRALLAGGKRSSCLEAPQALMTVVGSLARSTNELILEAPASSALIELAQQALGARYLPCIDVVWRNASRILSRESYHTRSSSDCDFGGGGLTSLVHLDLNPTERTIPGVIPLRFLPHIEGFTSDRVMNSLKTLAETDGAHALERGYLRWMPESESTTFLNGVGMKMTDKDYDFTQVSKTNRSKSWWLRDDDRGEESTTKARQSFKSGPRGLGMIASLGLGEDLKVRGMIGHTILEHRLNQIIKRREATKMVRLLKTLPPGILDDGRFSFVDWGSGEGQLSMAIAEAFPNATVISVEPNAVLSEKHNEVLQTPTNDSLEEESFSLKNNIACIGDVNEDVAQDLADCPELFRFQWVGERQRSAKLGGLFSSSALTTFIPLQGGTAVPLLQSLLTGRPISEDQLITSKFLNRYAAKFVAPHVSSGTNLECSWLGDSPASGVVQCDVISSYRQVHHHFKWYKDGHKRTYTMNILPVGAGLVRSSGIAVSVKKPDWRRPVSLRYGIDIDNFYVVGGITRTRAINVTLFRDKDNSPIPYISPLRAVTLIFIMRLGLSSEVKEALYREFLSLPLYEDMAPWNIVAVANRLDYIDFDSRGKTFTKAVQQAYMALTILANYKRTVEDFGHCDRKKAKITAGYDFFPYIHDCVGNSKFKGPCKSPEFPVPCSDGKSAFALRPHSSHLPLWNAIQSKSSRSTLRSRAS</sequence>
<keyword evidence="1" id="KW-0732">Signal</keyword>